<dbReference type="PANTHER" id="PTHR30154">
    <property type="entry name" value="LEUCINE-RESPONSIVE REGULATORY PROTEIN"/>
    <property type="match status" value="1"/>
</dbReference>
<dbReference type="SMART" id="SM00344">
    <property type="entry name" value="HTH_ASNC"/>
    <property type="match status" value="1"/>
</dbReference>
<evidence type="ECO:0000256" key="1">
    <source>
        <dbReference type="ARBA" id="ARBA00023015"/>
    </source>
</evidence>
<dbReference type="Proteomes" id="UP000256542">
    <property type="component" value="Unassembled WGS sequence"/>
</dbReference>
<organism evidence="5 6">
    <name type="scientific">Marinomonas pollencensis</name>
    <dbReference type="NCBI Taxonomy" id="491954"/>
    <lineage>
        <taxon>Bacteria</taxon>
        <taxon>Pseudomonadati</taxon>
        <taxon>Pseudomonadota</taxon>
        <taxon>Gammaproteobacteria</taxon>
        <taxon>Oceanospirillales</taxon>
        <taxon>Oceanospirillaceae</taxon>
        <taxon>Marinomonas</taxon>
    </lineage>
</organism>
<dbReference type="InterPro" id="IPR019888">
    <property type="entry name" value="Tscrpt_reg_AsnC-like"/>
</dbReference>
<evidence type="ECO:0000256" key="3">
    <source>
        <dbReference type="ARBA" id="ARBA00023163"/>
    </source>
</evidence>
<comment type="caution">
    <text evidence="5">The sequence shown here is derived from an EMBL/GenBank/DDBJ whole genome shotgun (WGS) entry which is preliminary data.</text>
</comment>
<evidence type="ECO:0000313" key="5">
    <source>
        <dbReference type="EMBL" id="REG82415.1"/>
    </source>
</evidence>
<gene>
    <name evidence="5" type="ORF">DFP81_10974</name>
</gene>
<dbReference type="Gene3D" id="3.30.70.920">
    <property type="match status" value="1"/>
</dbReference>
<dbReference type="Pfam" id="PF13412">
    <property type="entry name" value="HTH_24"/>
    <property type="match status" value="1"/>
</dbReference>
<dbReference type="InterPro" id="IPR036390">
    <property type="entry name" value="WH_DNA-bd_sf"/>
</dbReference>
<dbReference type="GO" id="GO:0043200">
    <property type="term" value="P:response to amino acid"/>
    <property type="evidence" value="ECO:0007669"/>
    <property type="project" value="TreeGrafter"/>
</dbReference>
<dbReference type="PRINTS" id="PR00033">
    <property type="entry name" value="HTHASNC"/>
</dbReference>
<dbReference type="EMBL" id="QUNG01000009">
    <property type="protein sequence ID" value="REG82415.1"/>
    <property type="molecule type" value="Genomic_DNA"/>
</dbReference>
<accession>A0A3E0DI99</accession>
<protein>
    <submittedName>
        <fullName evidence="5">AsnC family transcriptional regulator</fullName>
    </submittedName>
</protein>
<dbReference type="Gene3D" id="1.10.10.10">
    <property type="entry name" value="Winged helix-like DNA-binding domain superfamily/Winged helix DNA-binding domain"/>
    <property type="match status" value="1"/>
</dbReference>
<dbReference type="InterPro" id="IPR011008">
    <property type="entry name" value="Dimeric_a/b-barrel"/>
</dbReference>
<proteinExistence type="predicted"/>
<dbReference type="AlphaFoldDB" id="A0A3E0DI99"/>
<keyword evidence="6" id="KW-1185">Reference proteome</keyword>
<dbReference type="PROSITE" id="PS50956">
    <property type="entry name" value="HTH_ASNC_2"/>
    <property type="match status" value="1"/>
</dbReference>
<dbReference type="InterPro" id="IPR011991">
    <property type="entry name" value="ArsR-like_HTH"/>
</dbReference>
<dbReference type="SUPFAM" id="SSF54909">
    <property type="entry name" value="Dimeric alpha+beta barrel"/>
    <property type="match status" value="1"/>
</dbReference>
<keyword evidence="3" id="KW-0804">Transcription</keyword>
<evidence type="ECO:0000313" key="6">
    <source>
        <dbReference type="Proteomes" id="UP000256542"/>
    </source>
</evidence>
<keyword evidence="2" id="KW-0238">DNA-binding</keyword>
<evidence type="ECO:0000259" key="4">
    <source>
        <dbReference type="PROSITE" id="PS50956"/>
    </source>
</evidence>
<sequence>MKYANMDKTDIDILSHLQSDGRLTNVALAEEIHLSPSPCLRRVKQLEDAGVIEGYHARIDRQKAGFSMTVFVEVRLKSHADDKHIAFEKAILEVGEIISAHLVSGSADYRLEVVAVDLQDYERILKRLQCLPHVKDIQSHFAIRTVKTAAPLPLIKASGKTKA</sequence>
<dbReference type="InterPro" id="IPR036388">
    <property type="entry name" value="WH-like_DNA-bd_sf"/>
</dbReference>
<dbReference type="GO" id="GO:0005829">
    <property type="term" value="C:cytosol"/>
    <property type="evidence" value="ECO:0007669"/>
    <property type="project" value="TreeGrafter"/>
</dbReference>
<dbReference type="PANTHER" id="PTHR30154:SF34">
    <property type="entry name" value="TRANSCRIPTIONAL REGULATOR AZLB"/>
    <property type="match status" value="1"/>
</dbReference>
<dbReference type="GO" id="GO:0006355">
    <property type="term" value="P:regulation of DNA-templated transcription"/>
    <property type="evidence" value="ECO:0007669"/>
    <property type="project" value="UniProtKB-ARBA"/>
</dbReference>
<dbReference type="Pfam" id="PF01037">
    <property type="entry name" value="AsnC_trans_reg"/>
    <property type="match status" value="1"/>
</dbReference>
<dbReference type="InterPro" id="IPR019887">
    <property type="entry name" value="Tscrpt_reg_AsnC/Lrp_C"/>
</dbReference>
<evidence type="ECO:0000256" key="2">
    <source>
        <dbReference type="ARBA" id="ARBA00023125"/>
    </source>
</evidence>
<dbReference type="InterPro" id="IPR000485">
    <property type="entry name" value="AsnC-type_HTH_dom"/>
</dbReference>
<name>A0A3E0DI99_9GAMM</name>
<dbReference type="SUPFAM" id="SSF46785">
    <property type="entry name" value="Winged helix' DNA-binding domain"/>
    <property type="match status" value="1"/>
</dbReference>
<reference evidence="5 6" key="1">
    <citation type="submission" date="2018-08" db="EMBL/GenBank/DDBJ databases">
        <title>Genomic Encyclopedia of Type Strains, Phase III (KMG-III): the genomes of soil and plant-associated and newly described type strains.</title>
        <authorList>
            <person name="Whitman W."/>
        </authorList>
    </citation>
    <scope>NUCLEOTIDE SEQUENCE [LARGE SCALE GENOMIC DNA]</scope>
    <source>
        <strain evidence="5 6">CECT 7375</strain>
    </source>
</reference>
<feature type="domain" description="HTH asnC-type" evidence="4">
    <location>
        <begin position="6"/>
        <end position="67"/>
    </location>
</feature>
<keyword evidence="1" id="KW-0805">Transcription regulation</keyword>
<dbReference type="CDD" id="cd00090">
    <property type="entry name" value="HTH_ARSR"/>
    <property type="match status" value="1"/>
</dbReference>
<dbReference type="GO" id="GO:0043565">
    <property type="term" value="F:sequence-specific DNA binding"/>
    <property type="evidence" value="ECO:0007669"/>
    <property type="project" value="InterPro"/>
</dbReference>